<protein>
    <submittedName>
        <fullName evidence="8">YFL034W</fullName>
    </submittedName>
</protein>
<evidence type="ECO:0000256" key="5">
    <source>
        <dbReference type="ARBA" id="ARBA00023136"/>
    </source>
</evidence>
<dbReference type="PANTHER" id="PTHR17920">
    <property type="entry name" value="TRANSMEMBRANE AND COILED-COIL DOMAIN-CONTAINING PROTEIN 4 TMCO4"/>
    <property type="match status" value="1"/>
</dbReference>
<feature type="compositionally biased region" description="Pro residues" evidence="6">
    <location>
        <begin position="1043"/>
        <end position="1053"/>
    </location>
</feature>
<comment type="similarity">
    <text evidence="2">Belongs to the TMCO4 family.</text>
</comment>
<dbReference type="Pfam" id="PF05277">
    <property type="entry name" value="DUF726"/>
    <property type="match status" value="1"/>
</dbReference>
<dbReference type="PANTHER" id="PTHR17920:SF3">
    <property type="entry name" value="TRANSMEMBRANE AND COILED-COIL DOMAIN-CONTAINING PROTEIN 4"/>
    <property type="match status" value="1"/>
</dbReference>
<feature type="compositionally biased region" description="Low complexity" evidence="6">
    <location>
        <begin position="246"/>
        <end position="257"/>
    </location>
</feature>
<dbReference type="OrthoDB" id="277931at2759"/>
<dbReference type="InterPro" id="IPR007941">
    <property type="entry name" value="DUF726"/>
</dbReference>
<feature type="region of interest" description="Disordered" evidence="6">
    <location>
        <begin position="1037"/>
        <end position="1058"/>
    </location>
</feature>
<feature type="compositionally biased region" description="Polar residues" evidence="6">
    <location>
        <begin position="420"/>
        <end position="448"/>
    </location>
</feature>
<keyword evidence="5 7" id="KW-0472">Membrane</keyword>
<evidence type="ECO:0000256" key="4">
    <source>
        <dbReference type="ARBA" id="ARBA00022989"/>
    </source>
</evidence>
<proteinExistence type="inferred from homology"/>
<feature type="region of interest" description="Disordered" evidence="6">
    <location>
        <begin position="234"/>
        <end position="287"/>
    </location>
</feature>
<name>J8Q5L3_SACAR</name>
<dbReference type="GO" id="GO:0016020">
    <property type="term" value="C:membrane"/>
    <property type="evidence" value="ECO:0007669"/>
    <property type="project" value="UniProtKB-SubCell"/>
</dbReference>
<dbReference type="EMBL" id="ALIE01000066">
    <property type="protein sequence ID" value="EJS43926.1"/>
    <property type="molecule type" value="Genomic_DNA"/>
</dbReference>
<evidence type="ECO:0000256" key="7">
    <source>
        <dbReference type="SAM" id="Phobius"/>
    </source>
</evidence>
<sequence length="1089" mass="121225">MSDSEEDLGIQLKGLKIAKHLKGSEEHTSVEPELGLDRSCSSSNQDDLTVMYRHAKETVAGQEEEEAVVHADPLIEEEPAKRGTSLHSPEPEVDSNVNVDEGDSGLNRDNGLGLQDPFESVGDLDPFADTKARHGTNSDSDSDDGSWQEMPAISSFNIYNQRGELELTSKVRNPELSSDTPFADLPAKSSKSASDSRFDYTKMAAEQQAQRSYRTNRKTDFLFDHKVLKKKINSSQNSVNFTSSPSTTSLNNDTNNDNGDDDEGDGDDDDDSYDEYEDDVEPVNDLNRDSQLNITKNLLTDMEKFAYVGAINILANQMCTNLATLCLCIDIKSHKKLAHRLQFTQKDMAAWKTVVLSRLYDHLGISPEEIAMIEKLSLHKIQLEDLCKCLKTTQSIDNPWENDPDHDESRVDETIDEEPSNGQNDTISSGTPELEQRTGSSETPNARGSPSPLKVPATVLEPENVKNKDKLNIDVAWTIICDLFLICLQSSTYDSRSRTLLINFAKVLNMTTLEICEFERRVTDSLDMEQSTEDQEWDEQDHMKKRRKSKRRKKMAYVALAMVGGSLVLGLSGGLLAPVIGGGIAAGLSTIGIGGATGFLTGVGGTTVVAVSSTAIGANIGARGMSKRMGSVRTFEFRPLHNNRRVNLILTVSGWMVGNEDDVRLPFSTVDPVEGDLYSLYWEPEMLKSIGQTVSIVATEIFTTSLQQILGATVLTALISSIQWPMALSKLGYILDNPWNVSLDRAWSAGKILADTLIARNLGARPITLVGFSIGARVIFSCLIELCKKNALGLIENVYLFGTPAVMKKEQLVMARSVVSGRFVNGYSDKDWFLAYLFRAAAGGFSAVMGISKIEDVEGFENVNCTEYVDGHLNYRKSMPKLMKRIGITVLSEDFVEIEEIMNPEEVKRKRKLINDLDAAQKKLNERKKHNSWVPKWLKPKKSKWKVMVEEAVEEGRDMQDLPETEVDKNENENLDEPEEKVIPKRRDAALVDHGALMHELELIKAAMREDQLKEVELLAEDENKNKMEASTGYLANKQFEPPSTPKMNPPQSPNNFQLLSAGRTILPEDNEIDYRGKKKMEFSFPDDI</sequence>
<keyword evidence="9" id="KW-1185">Reference proteome</keyword>
<dbReference type="AlphaFoldDB" id="J8Q5L3"/>
<gene>
    <name evidence="8" type="ORF">SU7_0977</name>
</gene>
<evidence type="ECO:0000256" key="1">
    <source>
        <dbReference type="ARBA" id="ARBA00004141"/>
    </source>
</evidence>
<evidence type="ECO:0000313" key="9">
    <source>
        <dbReference type="Proteomes" id="UP000006968"/>
    </source>
</evidence>
<feature type="compositionally biased region" description="Acidic residues" evidence="6">
    <location>
        <begin position="258"/>
        <end position="282"/>
    </location>
</feature>
<keyword evidence="3 7" id="KW-0812">Transmembrane</keyword>
<evidence type="ECO:0000313" key="8">
    <source>
        <dbReference type="EMBL" id="EJS43926.1"/>
    </source>
</evidence>
<keyword evidence="4 7" id="KW-1133">Transmembrane helix</keyword>
<dbReference type="SUPFAM" id="SSF53474">
    <property type="entry name" value="alpha/beta-Hydrolases"/>
    <property type="match status" value="1"/>
</dbReference>
<feature type="region of interest" description="Disordered" evidence="6">
    <location>
        <begin position="398"/>
        <end position="460"/>
    </location>
</feature>
<evidence type="ECO:0000256" key="2">
    <source>
        <dbReference type="ARBA" id="ARBA00009824"/>
    </source>
</evidence>
<reference evidence="8 9" key="1">
    <citation type="journal article" date="2013" name="BMC Genomics">
        <title>High quality de novo sequencing and assembly of the Saccharomyces arboricolus genome.</title>
        <authorList>
            <person name="Liti G."/>
            <person name="Nguyen Ba A.N."/>
            <person name="Blythe M."/>
            <person name="Mueller C.A."/>
            <person name="Bergstroem A."/>
            <person name="Cubillos F.A."/>
            <person name="Dafhnis-Calas F."/>
            <person name="Khoshraftar S."/>
            <person name="Malla S."/>
            <person name="Mehta N."/>
            <person name="Siow C.C."/>
            <person name="Warringer J."/>
            <person name="Moses A.M."/>
            <person name="Louis E.J."/>
            <person name="Nieduszynski C.A."/>
        </authorList>
    </citation>
    <scope>NUCLEOTIDE SEQUENCE [LARGE SCALE GENOMIC DNA]</scope>
    <source>
        <strain evidence="9">H-6 / AS 2.3317 / CBS 10644</strain>
    </source>
</reference>
<comment type="caution">
    <text evidence="8">The sequence shown here is derived from an EMBL/GenBank/DDBJ whole genome shotgun (WGS) entry which is preliminary data.</text>
</comment>
<dbReference type="HOGENOM" id="CLU_001695_2_1_1"/>
<comment type="subcellular location">
    <subcellularLocation>
        <location evidence="1">Membrane</location>
        <topology evidence="1">Multi-pass membrane protein</topology>
    </subcellularLocation>
</comment>
<dbReference type="Proteomes" id="UP000006968">
    <property type="component" value="Chromosome VI"/>
</dbReference>
<feature type="compositionally biased region" description="Acidic residues" evidence="6">
    <location>
        <begin position="527"/>
        <end position="539"/>
    </location>
</feature>
<feature type="region of interest" description="Disordered" evidence="6">
    <location>
        <begin position="57"/>
        <end position="155"/>
    </location>
</feature>
<organism evidence="8 9">
    <name type="scientific">Saccharomyces arboricola (strain H-6 / AS 2.3317 / CBS 10644)</name>
    <name type="common">Yeast</name>
    <dbReference type="NCBI Taxonomy" id="1160507"/>
    <lineage>
        <taxon>Eukaryota</taxon>
        <taxon>Fungi</taxon>
        <taxon>Dikarya</taxon>
        <taxon>Ascomycota</taxon>
        <taxon>Saccharomycotina</taxon>
        <taxon>Saccharomycetes</taxon>
        <taxon>Saccharomycetales</taxon>
        <taxon>Saccharomycetaceae</taxon>
        <taxon>Saccharomyces</taxon>
    </lineage>
</organism>
<feature type="region of interest" description="Disordered" evidence="6">
    <location>
        <begin position="22"/>
        <end position="44"/>
    </location>
</feature>
<accession>J8Q5L3</accession>
<feature type="region of interest" description="Disordered" evidence="6">
    <location>
        <begin position="527"/>
        <end position="549"/>
    </location>
</feature>
<evidence type="ECO:0000256" key="6">
    <source>
        <dbReference type="SAM" id="MobiDB-lite"/>
    </source>
</evidence>
<feature type="transmembrane region" description="Helical" evidence="7">
    <location>
        <begin position="555"/>
        <end position="579"/>
    </location>
</feature>
<feature type="region of interest" description="Disordered" evidence="6">
    <location>
        <begin position="170"/>
        <end position="199"/>
    </location>
</feature>
<feature type="compositionally biased region" description="Polar residues" evidence="6">
    <location>
        <begin position="234"/>
        <end position="245"/>
    </location>
</feature>
<evidence type="ECO:0000256" key="3">
    <source>
        <dbReference type="ARBA" id="ARBA00022692"/>
    </source>
</evidence>
<dbReference type="InterPro" id="IPR029058">
    <property type="entry name" value="AB_hydrolase_fold"/>
</dbReference>